<gene>
    <name evidence="3" type="ORF">GCM10009754_03500</name>
</gene>
<protein>
    <submittedName>
        <fullName evidence="3">Winged helix-turn-helix domain-containing protein</fullName>
    </submittedName>
</protein>
<dbReference type="CDD" id="cd00090">
    <property type="entry name" value="HTH_ARSR"/>
    <property type="match status" value="1"/>
</dbReference>
<dbReference type="InterPro" id="IPR001845">
    <property type="entry name" value="HTH_ArsR_DNA-bd_dom"/>
</dbReference>
<evidence type="ECO:0000256" key="1">
    <source>
        <dbReference type="SAM" id="MobiDB-lite"/>
    </source>
</evidence>
<dbReference type="PANTHER" id="PTHR39168">
    <property type="entry name" value="TRANSCRIPTIONAL REGULATOR-RELATED"/>
    <property type="match status" value="1"/>
</dbReference>
<dbReference type="SMART" id="SM00418">
    <property type="entry name" value="HTH_ARSR"/>
    <property type="match status" value="1"/>
</dbReference>
<sequence length="259" mass="26632">MPTADYDLAATGRAIAEPARAAMLLRLLDGQAHGARDLAEAAGVSPSSASPHLRHLVEAGLVSVTVSGRRKLHSLASPDVATALEALAAISPLLPVESLRQARAGSRLQRARVCYSHLGGALAVSLADELVTGGAVEPLTPGRVGVLRTLEHPLLAALAIGDLPPGTGPAVRGCLDWTERGAHLAGRLGSAVLTAVLGAGWLTRRPRDRSLTLTADGANRLADLGVVVPADGRQAPRDDQSEQDSAVLRDPASGRGRSC</sequence>
<comment type="caution">
    <text evidence="3">The sequence shown here is derived from an EMBL/GenBank/DDBJ whole genome shotgun (WGS) entry which is preliminary data.</text>
</comment>
<evidence type="ECO:0000259" key="2">
    <source>
        <dbReference type="PROSITE" id="PS50987"/>
    </source>
</evidence>
<dbReference type="InterPro" id="IPR011991">
    <property type="entry name" value="ArsR-like_HTH"/>
</dbReference>
<dbReference type="SUPFAM" id="SSF46785">
    <property type="entry name" value="Winged helix' DNA-binding domain"/>
    <property type="match status" value="1"/>
</dbReference>
<dbReference type="Pfam" id="PF12840">
    <property type="entry name" value="HTH_20"/>
    <property type="match status" value="1"/>
</dbReference>
<dbReference type="RefSeq" id="WP_344412570.1">
    <property type="nucleotide sequence ID" value="NZ_BAAANN010000001.1"/>
</dbReference>
<accession>A0ABN2PZL0</accession>
<feature type="domain" description="HTH arsR-type" evidence="2">
    <location>
        <begin position="1"/>
        <end position="95"/>
    </location>
</feature>
<evidence type="ECO:0000313" key="3">
    <source>
        <dbReference type="EMBL" id="GAA1939676.1"/>
    </source>
</evidence>
<dbReference type="PROSITE" id="PS50987">
    <property type="entry name" value="HTH_ARSR_2"/>
    <property type="match status" value="1"/>
</dbReference>
<dbReference type="InterPro" id="IPR036388">
    <property type="entry name" value="WH-like_DNA-bd_sf"/>
</dbReference>
<reference evidence="3 4" key="1">
    <citation type="journal article" date="2019" name="Int. J. Syst. Evol. Microbiol.">
        <title>The Global Catalogue of Microorganisms (GCM) 10K type strain sequencing project: providing services to taxonomists for standard genome sequencing and annotation.</title>
        <authorList>
            <consortium name="The Broad Institute Genomics Platform"/>
            <consortium name="The Broad Institute Genome Sequencing Center for Infectious Disease"/>
            <person name="Wu L."/>
            <person name="Ma J."/>
        </authorList>
    </citation>
    <scope>NUCLEOTIDE SEQUENCE [LARGE SCALE GENOMIC DNA]</scope>
    <source>
        <strain evidence="3 4">JCM 14545</strain>
    </source>
</reference>
<dbReference type="Proteomes" id="UP001501116">
    <property type="component" value="Unassembled WGS sequence"/>
</dbReference>
<name>A0ABN2PZL0_9PSEU</name>
<feature type="region of interest" description="Disordered" evidence="1">
    <location>
        <begin position="229"/>
        <end position="259"/>
    </location>
</feature>
<dbReference type="EMBL" id="BAAANN010000001">
    <property type="protein sequence ID" value="GAA1939676.1"/>
    <property type="molecule type" value="Genomic_DNA"/>
</dbReference>
<organism evidence="3 4">
    <name type="scientific">Amycolatopsis minnesotensis</name>
    <dbReference type="NCBI Taxonomy" id="337894"/>
    <lineage>
        <taxon>Bacteria</taxon>
        <taxon>Bacillati</taxon>
        <taxon>Actinomycetota</taxon>
        <taxon>Actinomycetes</taxon>
        <taxon>Pseudonocardiales</taxon>
        <taxon>Pseudonocardiaceae</taxon>
        <taxon>Amycolatopsis</taxon>
    </lineage>
</organism>
<dbReference type="InterPro" id="IPR036390">
    <property type="entry name" value="WH_DNA-bd_sf"/>
</dbReference>
<keyword evidence="4" id="KW-1185">Reference proteome</keyword>
<dbReference type="Gene3D" id="1.10.10.10">
    <property type="entry name" value="Winged helix-like DNA-binding domain superfamily/Winged helix DNA-binding domain"/>
    <property type="match status" value="1"/>
</dbReference>
<evidence type="ECO:0000313" key="4">
    <source>
        <dbReference type="Proteomes" id="UP001501116"/>
    </source>
</evidence>
<dbReference type="InterPro" id="IPR052543">
    <property type="entry name" value="HTH_Metal-responsive_Reg"/>
</dbReference>
<proteinExistence type="predicted"/>
<dbReference type="PANTHER" id="PTHR39168:SF1">
    <property type="entry name" value="TRANSCRIPTIONAL REGULATORY PROTEIN"/>
    <property type="match status" value="1"/>
</dbReference>